<sequence>MTGGKSRGTTFFRRPFPARPLSGTVSRDTKSTVKAWHPHYLDINPALSLAILTVHTRVKEGAVLPDSRKKKLKTGPPRGIKFGWWNANH</sequence>
<proteinExistence type="predicted"/>
<reference evidence="1" key="1">
    <citation type="submission" date="2020-08" db="EMBL/GenBank/DDBJ databases">
        <title>Spodoptera exigua strain:BAW_Kor-Di-RS1 Genome sequencing and assembly.</title>
        <authorList>
            <person name="Kim J."/>
            <person name="Nam H.Y."/>
            <person name="Kwon M."/>
            <person name="Choi J.H."/>
            <person name="Cho S.R."/>
            <person name="Kim G.-H."/>
        </authorList>
    </citation>
    <scope>NUCLEOTIDE SEQUENCE</scope>
    <source>
        <strain evidence="1">BAW_Kor-Di-RS1</strain>
        <tissue evidence="1">Whole-body</tissue>
    </source>
</reference>
<name>A0A835GPE3_SPOEX</name>
<evidence type="ECO:0000313" key="1">
    <source>
        <dbReference type="EMBL" id="KAF9420849.1"/>
    </source>
</evidence>
<dbReference type="AlphaFoldDB" id="A0A835GPE3"/>
<keyword evidence="2" id="KW-1185">Reference proteome</keyword>
<protein>
    <submittedName>
        <fullName evidence="1">Uncharacterized protein</fullName>
    </submittedName>
</protein>
<evidence type="ECO:0000313" key="2">
    <source>
        <dbReference type="Proteomes" id="UP000648187"/>
    </source>
</evidence>
<gene>
    <name evidence="1" type="ORF">HW555_003035</name>
</gene>
<accession>A0A835GPE3</accession>
<dbReference type="Proteomes" id="UP000648187">
    <property type="component" value="Unassembled WGS sequence"/>
</dbReference>
<comment type="caution">
    <text evidence="1">The sequence shown here is derived from an EMBL/GenBank/DDBJ whole genome shotgun (WGS) entry which is preliminary data.</text>
</comment>
<dbReference type="EMBL" id="JACKWZ010000028">
    <property type="protein sequence ID" value="KAF9420849.1"/>
    <property type="molecule type" value="Genomic_DNA"/>
</dbReference>
<organism evidence="1 2">
    <name type="scientific">Spodoptera exigua</name>
    <name type="common">Beet armyworm</name>
    <name type="synonym">Noctua fulgens</name>
    <dbReference type="NCBI Taxonomy" id="7107"/>
    <lineage>
        <taxon>Eukaryota</taxon>
        <taxon>Metazoa</taxon>
        <taxon>Ecdysozoa</taxon>
        <taxon>Arthropoda</taxon>
        <taxon>Hexapoda</taxon>
        <taxon>Insecta</taxon>
        <taxon>Pterygota</taxon>
        <taxon>Neoptera</taxon>
        <taxon>Endopterygota</taxon>
        <taxon>Lepidoptera</taxon>
        <taxon>Glossata</taxon>
        <taxon>Ditrysia</taxon>
        <taxon>Noctuoidea</taxon>
        <taxon>Noctuidae</taxon>
        <taxon>Amphipyrinae</taxon>
        <taxon>Spodoptera</taxon>
    </lineage>
</organism>